<comment type="caution">
    <text evidence="3">The sequence shown here is derived from an EMBL/GenBank/DDBJ whole genome shotgun (WGS) entry which is preliminary data.</text>
</comment>
<sequence length="218" mass="24856">MPSRKIPKNHLVVTGAYASSKSDVLIGFESLLEKDYMMLLDFDPMVEKYVEQPVTIPMPGRSRRYTPDLLVTFREDATGHRPPAQLIEVKTTADLTRKAEELQPKFAVAEKYAADRGWIFLTKTELDIRTQRLANLKFLRRYRNLSPAPEEEAGVLARLQVLGGTAELQSLLDMLGATPEEQAQWTPILWNLMVRNRIMFSIDREPLSSNVEVWLPGN</sequence>
<name>A0A7Y9QYN5_9BURK</name>
<dbReference type="InterPro" id="IPR011856">
    <property type="entry name" value="tRNA_endonuc-like_dom_sf"/>
</dbReference>
<evidence type="ECO:0008006" key="5">
    <source>
        <dbReference type="Google" id="ProtNLM"/>
    </source>
</evidence>
<evidence type="ECO:0000313" key="3">
    <source>
        <dbReference type="EMBL" id="NYG33049.1"/>
    </source>
</evidence>
<protein>
    <recommendedName>
        <fullName evidence="5">Heteromeric transposase endonuclease subunit TnsA</fullName>
    </recommendedName>
</protein>
<feature type="domain" description="TnsA endonuclease N-terminal" evidence="2">
    <location>
        <begin position="43"/>
        <end position="125"/>
    </location>
</feature>
<dbReference type="InterPro" id="IPR014833">
    <property type="entry name" value="TnsA_N"/>
</dbReference>
<dbReference type="EMBL" id="JACCFH010000001">
    <property type="protein sequence ID" value="NYG33049.1"/>
    <property type="molecule type" value="Genomic_DNA"/>
</dbReference>
<dbReference type="Gene3D" id="3.40.1350.10">
    <property type="match status" value="1"/>
</dbReference>
<feature type="domain" description="TnsA endonuclease C-terminal" evidence="1">
    <location>
        <begin position="127"/>
        <end position="201"/>
    </location>
</feature>
<organism evidence="3 4">
    <name type="scientific">Sphaerotilus montanus</name>
    <dbReference type="NCBI Taxonomy" id="522889"/>
    <lineage>
        <taxon>Bacteria</taxon>
        <taxon>Pseudomonadati</taxon>
        <taxon>Pseudomonadota</taxon>
        <taxon>Betaproteobacteria</taxon>
        <taxon>Burkholderiales</taxon>
        <taxon>Sphaerotilaceae</taxon>
        <taxon>Sphaerotilus</taxon>
    </lineage>
</organism>
<keyword evidence="4" id="KW-1185">Reference proteome</keyword>
<evidence type="ECO:0000313" key="4">
    <source>
        <dbReference type="Proteomes" id="UP000518288"/>
    </source>
</evidence>
<reference evidence="3 4" key="1">
    <citation type="submission" date="2020-07" db="EMBL/GenBank/DDBJ databases">
        <title>Genomic Encyclopedia of Archaeal and Bacterial Type Strains, Phase II (KMG-II): from individual species to whole genera.</title>
        <authorList>
            <person name="Goeker M."/>
        </authorList>
    </citation>
    <scope>NUCLEOTIDE SEQUENCE [LARGE SCALE GENOMIC DNA]</scope>
    <source>
        <strain evidence="3 4">DSM 21226</strain>
    </source>
</reference>
<dbReference type="GO" id="GO:0003676">
    <property type="term" value="F:nucleic acid binding"/>
    <property type="evidence" value="ECO:0007669"/>
    <property type="project" value="InterPro"/>
</dbReference>
<gene>
    <name evidence="3" type="ORF">BDD16_002035</name>
</gene>
<dbReference type="AlphaFoldDB" id="A0A7Y9QYN5"/>
<dbReference type="Pfam" id="PF08722">
    <property type="entry name" value="Tn7_TnsA-like_N"/>
    <property type="match status" value="1"/>
</dbReference>
<dbReference type="Pfam" id="PF08721">
    <property type="entry name" value="Tn7_Tnp_TnsA_C"/>
    <property type="match status" value="1"/>
</dbReference>
<dbReference type="Proteomes" id="UP000518288">
    <property type="component" value="Unassembled WGS sequence"/>
</dbReference>
<evidence type="ECO:0000259" key="2">
    <source>
        <dbReference type="Pfam" id="PF08722"/>
    </source>
</evidence>
<evidence type="ECO:0000259" key="1">
    <source>
        <dbReference type="Pfam" id="PF08721"/>
    </source>
</evidence>
<accession>A0A7Y9QYN5</accession>
<proteinExistence type="predicted"/>
<dbReference type="InterPro" id="IPR014832">
    <property type="entry name" value="TnsA_C"/>
</dbReference>
<dbReference type="RefSeq" id="WP_179633860.1">
    <property type="nucleotide sequence ID" value="NZ_JACCFH010000001.1"/>
</dbReference>